<protein>
    <submittedName>
        <fullName evidence="4">Uncharacterized protein LOC115456597 isoform X1</fullName>
    </submittedName>
    <submittedName>
        <fullName evidence="5">Uncharacterized protein LOC115458990 isoform X1</fullName>
    </submittedName>
</protein>
<gene>
    <name evidence="4" type="primary">LOC115456597</name>
    <name evidence="5" type="synonym">LOC115458990</name>
</gene>
<evidence type="ECO:0000313" key="5">
    <source>
        <dbReference type="RefSeq" id="XP_030044711.1"/>
    </source>
</evidence>
<evidence type="ECO:0000313" key="4">
    <source>
        <dbReference type="RefSeq" id="XP_030041653.1"/>
    </source>
</evidence>
<feature type="transmembrane region" description="Helical" evidence="1">
    <location>
        <begin position="68"/>
        <end position="89"/>
    </location>
</feature>
<dbReference type="RefSeq" id="XP_030041653.1">
    <property type="nucleotide sequence ID" value="XM_030185793.1"/>
</dbReference>
<reference evidence="4 5" key="1">
    <citation type="submission" date="2025-04" db="UniProtKB">
        <authorList>
            <consortium name="RefSeq"/>
        </authorList>
    </citation>
    <scope>IDENTIFICATION</scope>
</reference>
<sequence length="341" mass="38221">MVHPVRPTSHSCLRSAASSSVTIPSILHQSENGEYPLPNLAPRHQELIPTPLGPIKPWSELSWPIRGYFCLTISSLVVVLGLTIMNMTTQQGEDFSISLIQLIGIVFCMYYVTRAILQENRQELIIFLLSVLLVMGRAIINFIVLSDKGKASLLPRFVLILVFGLFHVVCASFLLRSQNMMAFRVGGALESLQHQYFMLNLCFSMLTFDLQAQLCLCLLLLVLGLHDVSLLHSIILGFGLFWACLKVVIGIMAILKELKALVWIFLLQNLPEVAYLIYLLYTVMNSWGAGKSYTLEAATLIGSCVSVMIKSVLFWALFHVYCSFGQGLRERMFSSYGRIDS</sequence>
<dbReference type="OrthoDB" id="2448307at2759"/>
<dbReference type="InterPro" id="IPR056691">
    <property type="entry name" value="DUF7789"/>
</dbReference>
<feature type="transmembrane region" description="Helical" evidence="1">
    <location>
        <begin position="124"/>
        <end position="145"/>
    </location>
</feature>
<feature type="domain" description="DUF7789" evidence="2">
    <location>
        <begin position="187"/>
        <end position="318"/>
    </location>
</feature>
<name>A0A6P7WMW4_9AMPH</name>
<keyword evidence="1" id="KW-1133">Transmembrane helix</keyword>
<dbReference type="GeneID" id="115456597"/>
<feature type="domain" description="DUF7789" evidence="2">
    <location>
        <begin position="52"/>
        <end position="175"/>
    </location>
</feature>
<dbReference type="AlphaFoldDB" id="A0A6P7WMW4"/>
<evidence type="ECO:0000259" key="2">
    <source>
        <dbReference type="Pfam" id="PF25044"/>
    </source>
</evidence>
<proteinExistence type="predicted"/>
<evidence type="ECO:0000256" key="1">
    <source>
        <dbReference type="SAM" id="Phobius"/>
    </source>
</evidence>
<feature type="transmembrane region" description="Helical" evidence="1">
    <location>
        <begin position="230"/>
        <end position="254"/>
    </location>
</feature>
<dbReference type="KEGG" id="muo:115458990"/>
<keyword evidence="1" id="KW-0812">Transmembrane</keyword>
<organism evidence="3 4">
    <name type="scientific">Microcaecilia unicolor</name>
    <dbReference type="NCBI Taxonomy" id="1415580"/>
    <lineage>
        <taxon>Eukaryota</taxon>
        <taxon>Metazoa</taxon>
        <taxon>Chordata</taxon>
        <taxon>Craniata</taxon>
        <taxon>Vertebrata</taxon>
        <taxon>Euteleostomi</taxon>
        <taxon>Amphibia</taxon>
        <taxon>Gymnophiona</taxon>
        <taxon>Siphonopidae</taxon>
        <taxon>Microcaecilia</taxon>
    </lineage>
</organism>
<dbReference type="Proteomes" id="UP000515156">
    <property type="component" value="Chromosome 13"/>
</dbReference>
<feature type="transmembrane region" description="Helical" evidence="1">
    <location>
        <begin position="196"/>
        <end position="224"/>
    </location>
</feature>
<dbReference type="Pfam" id="PF25044">
    <property type="entry name" value="DUF7789"/>
    <property type="match status" value="2"/>
</dbReference>
<feature type="transmembrane region" description="Helical" evidence="1">
    <location>
        <begin position="157"/>
        <end position="175"/>
    </location>
</feature>
<feature type="transmembrane region" description="Helical" evidence="1">
    <location>
        <begin position="95"/>
        <end position="112"/>
    </location>
</feature>
<keyword evidence="1" id="KW-0472">Membrane</keyword>
<keyword evidence="3" id="KW-1185">Reference proteome</keyword>
<dbReference type="RefSeq" id="XP_030044711.1">
    <property type="nucleotide sequence ID" value="XM_030188851.1"/>
</dbReference>
<feature type="transmembrane region" description="Helical" evidence="1">
    <location>
        <begin position="261"/>
        <end position="280"/>
    </location>
</feature>
<accession>A0A6P7WMW4</accession>
<evidence type="ECO:0000313" key="3">
    <source>
        <dbReference type="Proteomes" id="UP000515156"/>
    </source>
</evidence>
<dbReference type="PANTHER" id="PTHR39299:SF1">
    <property type="entry name" value="TRANSMEMBRANE PROTEIN"/>
    <property type="match status" value="1"/>
</dbReference>
<dbReference type="KEGG" id="muo:115456597"/>
<feature type="transmembrane region" description="Helical" evidence="1">
    <location>
        <begin position="300"/>
        <end position="322"/>
    </location>
</feature>
<dbReference type="PANTHER" id="PTHR39299">
    <property type="entry name" value="TRANSMEMBRANE PROTEIN"/>
    <property type="match status" value="1"/>
</dbReference>